<organism evidence="1">
    <name type="scientific">marine sediment metagenome</name>
    <dbReference type="NCBI Taxonomy" id="412755"/>
    <lineage>
        <taxon>unclassified sequences</taxon>
        <taxon>metagenomes</taxon>
        <taxon>ecological metagenomes</taxon>
    </lineage>
</organism>
<proteinExistence type="predicted"/>
<evidence type="ECO:0008006" key="2">
    <source>
        <dbReference type="Google" id="ProtNLM"/>
    </source>
</evidence>
<dbReference type="AlphaFoldDB" id="A0A0F9EZT5"/>
<evidence type="ECO:0000313" key="1">
    <source>
        <dbReference type="EMBL" id="KKL50505.1"/>
    </source>
</evidence>
<accession>A0A0F9EZT5</accession>
<protein>
    <recommendedName>
        <fullName evidence="2">ASCH domain-containing protein</fullName>
    </recommendedName>
</protein>
<dbReference type="EMBL" id="LAZR01032573">
    <property type="protein sequence ID" value="KKL50505.1"/>
    <property type="molecule type" value="Genomic_DNA"/>
</dbReference>
<name>A0A0F9EZT5_9ZZZZ</name>
<reference evidence="1" key="1">
    <citation type="journal article" date="2015" name="Nature">
        <title>Complex archaea that bridge the gap between prokaryotes and eukaryotes.</title>
        <authorList>
            <person name="Spang A."/>
            <person name="Saw J.H."/>
            <person name="Jorgensen S.L."/>
            <person name="Zaremba-Niedzwiedzka K."/>
            <person name="Martijn J."/>
            <person name="Lind A.E."/>
            <person name="van Eijk R."/>
            <person name="Schleper C."/>
            <person name="Guy L."/>
            <person name="Ettema T.J."/>
        </authorList>
    </citation>
    <scope>NUCLEOTIDE SEQUENCE</scope>
</reference>
<gene>
    <name evidence="1" type="ORF">LCGC14_2304830</name>
</gene>
<comment type="caution">
    <text evidence="1">The sequence shown here is derived from an EMBL/GenBank/DDBJ whole genome shotgun (WGS) entry which is preliminary data.</text>
</comment>
<sequence>METIKERPILFKTESIQAILDDRKSQTRRVVKPQPDYSILKEGVTLEAHKCPVLGPVHLGRREWGLYGTPYKATDVPCFAYNCPYGKIGDRLWCKETFCIGEIVEVDTSDGYPEDCYVSQCPEENSIIPKEYCLRHDIGIEDVIWKPSIHMFRKDSRIDLEITDIRVERVQDISWEDLLAEGYPQPKKGITKESIIYPTMTKMLEWFIPLWDSINSKRGYGWNVNPRTWVIVFKVLSKELL</sequence>